<dbReference type="Gene3D" id="3.20.20.70">
    <property type="entry name" value="Aldolase class I"/>
    <property type="match status" value="1"/>
</dbReference>
<evidence type="ECO:0000256" key="5">
    <source>
        <dbReference type="ARBA" id="ARBA00023004"/>
    </source>
</evidence>
<dbReference type="OrthoDB" id="9782387at2"/>
<accession>A0A5M3X3L2</accession>
<evidence type="ECO:0000313" key="8">
    <source>
        <dbReference type="Proteomes" id="UP000331127"/>
    </source>
</evidence>
<keyword evidence="4" id="KW-0479">Metal-binding</keyword>
<dbReference type="RefSeq" id="WP_155361367.1">
    <property type="nucleotide sequence ID" value="NZ_BAAAHL010000054.1"/>
</dbReference>
<dbReference type="InterPro" id="IPR007197">
    <property type="entry name" value="rSAM"/>
</dbReference>
<dbReference type="EMBL" id="BLAE01000098">
    <property type="protein sequence ID" value="GES16335.1"/>
    <property type="molecule type" value="Genomic_DNA"/>
</dbReference>
<dbReference type="InterPro" id="IPR058240">
    <property type="entry name" value="rSAM_sf"/>
</dbReference>
<proteinExistence type="predicted"/>
<dbReference type="PANTHER" id="PTHR30352">
    <property type="entry name" value="PYRUVATE FORMATE-LYASE-ACTIVATING ENZYME"/>
    <property type="match status" value="1"/>
</dbReference>
<evidence type="ECO:0000256" key="4">
    <source>
        <dbReference type="ARBA" id="ARBA00022723"/>
    </source>
</evidence>
<comment type="cofactor">
    <cofactor evidence="1">
        <name>[4Fe-4S] cluster</name>
        <dbReference type="ChEBI" id="CHEBI:49883"/>
    </cofactor>
</comment>
<evidence type="ECO:0000313" key="7">
    <source>
        <dbReference type="EMBL" id="GES16335.1"/>
    </source>
</evidence>
<organism evidence="7 8">
    <name type="scientific">Acrocarpospora macrocephala</name>
    <dbReference type="NCBI Taxonomy" id="150177"/>
    <lineage>
        <taxon>Bacteria</taxon>
        <taxon>Bacillati</taxon>
        <taxon>Actinomycetota</taxon>
        <taxon>Actinomycetes</taxon>
        <taxon>Streptosporangiales</taxon>
        <taxon>Streptosporangiaceae</taxon>
        <taxon>Acrocarpospora</taxon>
    </lineage>
</organism>
<dbReference type="InterPro" id="IPR013785">
    <property type="entry name" value="Aldolase_TIM"/>
</dbReference>
<dbReference type="GO" id="GO:0046872">
    <property type="term" value="F:metal ion binding"/>
    <property type="evidence" value="ECO:0007669"/>
    <property type="project" value="UniProtKB-KW"/>
</dbReference>
<evidence type="ECO:0000256" key="3">
    <source>
        <dbReference type="ARBA" id="ARBA00022691"/>
    </source>
</evidence>
<keyword evidence="8" id="KW-1185">Reference proteome</keyword>
<evidence type="ECO:0000256" key="1">
    <source>
        <dbReference type="ARBA" id="ARBA00001966"/>
    </source>
</evidence>
<dbReference type="GO" id="GO:0051539">
    <property type="term" value="F:4 iron, 4 sulfur cluster binding"/>
    <property type="evidence" value="ECO:0007669"/>
    <property type="project" value="UniProtKB-KW"/>
</dbReference>
<keyword evidence="3" id="KW-0949">S-adenosyl-L-methionine</keyword>
<reference evidence="7 8" key="1">
    <citation type="submission" date="2019-10" db="EMBL/GenBank/DDBJ databases">
        <title>Whole genome shotgun sequence of Acrocarpospora macrocephala NBRC 16266.</title>
        <authorList>
            <person name="Ichikawa N."/>
            <person name="Kimura A."/>
            <person name="Kitahashi Y."/>
            <person name="Komaki H."/>
            <person name="Oguchi A."/>
        </authorList>
    </citation>
    <scope>NUCLEOTIDE SEQUENCE [LARGE SCALE GENOMIC DNA]</scope>
    <source>
        <strain evidence="7 8">NBRC 16266</strain>
    </source>
</reference>
<protein>
    <submittedName>
        <fullName evidence="7">Radical activating enzyme</fullName>
    </submittedName>
</protein>
<name>A0A5M3X3L2_9ACTN</name>
<keyword evidence="5" id="KW-0408">Iron</keyword>
<keyword evidence="2" id="KW-0004">4Fe-4S</keyword>
<comment type="caution">
    <text evidence="7">The sequence shown here is derived from an EMBL/GenBank/DDBJ whole genome shotgun (WGS) entry which is preliminary data.</text>
</comment>
<dbReference type="AlphaFoldDB" id="A0A5M3X3L2"/>
<dbReference type="GO" id="GO:0004748">
    <property type="term" value="F:ribonucleoside-diphosphate reductase activity, thioredoxin disulfide as acceptor"/>
    <property type="evidence" value="ECO:0007669"/>
    <property type="project" value="TreeGrafter"/>
</dbReference>
<evidence type="ECO:0000256" key="2">
    <source>
        <dbReference type="ARBA" id="ARBA00022485"/>
    </source>
</evidence>
<gene>
    <name evidence="7" type="ORF">Amac_099330</name>
</gene>
<sequence>MTGLRLNRCHYPVTALGPGVRAGIWVQGCSIGCSGCVATDTWPADPATEVSVGTVLGWLASLSGPVDGVTISGGEPFQQPEAVAELIAGIRAWAGDRPVDVLAYSGYTLSRLRSRAGLSLLVDACDAVVTGPYARNRPGGGWLRGSANQVITPITPLGQARYGGDEPAGPRLQVGVEGDRVYLIGVPRKDDLDRAAEALRRAGVEIEEASWRT</sequence>
<keyword evidence="6" id="KW-0411">Iron-sulfur</keyword>
<dbReference type="Pfam" id="PF13353">
    <property type="entry name" value="Fer4_12"/>
    <property type="match status" value="1"/>
</dbReference>
<dbReference type="SUPFAM" id="SSF102114">
    <property type="entry name" value="Radical SAM enzymes"/>
    <property type="match status" value="1"/>
</dbReference>
<dbReference type="PANTHER" id="PTHR30352:SF2">
    <property type="entry name" value="ANAEROBIC RIBONUCLEOSIDE-TRIPHOSPHATE REDUCTASE-ACTIVATING PROTEIN"/>
    <property type="match status" value="1"/>
</dbReference>
<dbReference type="Proteomes" id="UP000331127">
    <property type="component" value="Unassembled WGS sequence"/>
</dbReference>
<evidence type="ECO:0000256" key="6">
    <source>
        <dbReference type="ARBA" id="ARBA00023014"/>
    </source>
</evidence>
<dbReference type="SFLD" id="SFLDS00029">
    <property type="entry name" value="Radical_SAM"/>
    <property type="match status" value="1"/>
</dbReference>
<dbReference type="InterPro" id="IPR034457">
    <property type="entry name" value="Organic_radical-activating"/>
</dbReference>